<feature type="domain" description="Cation/H+ exchanger transmembrane" evidence="11">
    <location>
        <begin position="14"/>
        <end position="384"/>
    </location>
</feature>
<name>A0ABQ1PYZ8_9GAMM</name>
<gene>
    <name evidence="13" type="ORF">GCM10007418_26990</name>
</gene>
<feature type="domain" description="RCK N-terminal" evidence="12">
    <location>
        <begin position="402"/>
        <end position="502"/>
    </location>
</feature>
<evidence type="ECO:0000256" key="3">
    <source>
        <dbReference type="ARBA" id="ARBA00022449"/>
    </source>
</evidence>
<feature type="transmembrane region" description="Helical" evidence="10">
    <location>
        <begin position="365"/>
        <end position="383"/>
    </location>
</feature>
<dbReference type="PANTHER" id="PTHR32507">
    <property type="entry name" value="NA(+)/H(+) ANTIPORTER 1"/>
    <property type="match status" value="1"/>
</dbReference>
<feature type="region of interest" description="Disordered" evidence="9">
    <location>
        <begin position="588"/>
        <end position="619"/>
    </location>
</feature>
<dbReference type="RefSeq" id="WP_150277970.1">
    <property type="nucleotide sequence ID" value="NZ_BMFF01000005.1"/>
</dbReference>
<dbReference type="InterPro" id="IPR003148">
    <property type="entry name" value="RCK_N"/>
</dbReference>
<keyword evidence="14" id="KW-1185">Reference proteome</keyword>
<evidence type="ECO:0000256" key="5">
    <source>
        <dbReference type="ARBA" id="ARBA00022692"/>
    </source>
</evidence>
<organism evidence="13 14">
    <name type="scientific">Halopseudomonas salina</name>
    <dbReference type="NCBI Taxonomy" id="1323744"/>
    <lineage>
        <taxon>Bacteria</taxon>
        <taxon>Pseudomonadati</taxon>
        <taxon>Pseudomonadota</taxon>
        <taxon>Gammaproteobacteria</taxon>
        <taxon>Pseudomonadales</taxon>
        <taxon>Pseudomonadaceae</taxon>
        <taxon>Halopseudomonas</taxon>
    </lineage>
</organism>
<keyword evidence="7" id="KW-0406">Ion transport</keyword>
<feature type="transmembrane region" description="Helical" evidence="10">
    <location>
        <begin position="6"/>
        <end position="24"/>
    </location>
</feature>
<dbReference type="Gene3D" id="3.40.50.720">
    <property type="entry name" value="NAD(P)-binding Rossmann-like Domain"/>
    <property type="match status" value="1"/>
</dbReference>
<evidence type="ECO:0000256" key="9">
    <source>
        <dbReference type="SAM" id="MobiDB-lite"/>
    </source>
</evidence>
<evidence type="ECO:0000256" key="6">
    <source>
        <dbReference type="ARBA" id="ARBA00022989"/>
    </source>
</evidence>
<keyword evidence="6 10" id="KW-1133">Transmembrane helix</keyword>
<evidence type="ECO:0000256" key="4">
    <source>
        <dbReference type="ARBA" id="ARBA00022475"/>
    </source>
</evidence>
<evidence type="ECO:0000256" key="8">
    <source>
        <dbReference type="ARBA" id="ARBA00023136"/>
    </source>
</evidence>
<feature type="transmembrane region" description="Helical" evidence="10">
    <location>
        <begin position="294"/>
        <end position="312"/>
    </location>
</feature>
<feature type="transmembrane region" description="Helical" evidence="10">
    <location>
        <begin position="54"/>
        <end position="71"/>
    </location>
</feature>
<evidence type="ECO:0000259" key="11">
    <source>
        <dbReference type="Pfam" id="PF00999"/>
    </source>
</evidence>
<feature type="transmembrane region" description="Helical" evidence="10">
    <location>
        <begin position="150"/>
        <end position="173"/>
    </location>
</feature>
<comment type="caution">
    <text evidence="13">The sequence shown here is derived from an EMBL/GenBank/DDBJ whole genome shotgun (WGS) entry which is preliminary data.</text>
</comment>
<evidence type="ECO:0000313" key="13">
    <source>
        <dbReference type="EMBL" id="GGD06587.1"/>
    </source>
</evidence>
<evidence type="ECO:0000313" key="14">
    <source>
        <dbReference type="Proteomes" id="UP000638188"/>
    </source>
</evidence>
<dbReference type="Gene3D" id="1.20.1530.20">
    <property type="match status" value="1"/>
</dbReference>
<dbReference type="Proteomes" id="UP000638188">
    <property type="component" value="Unassembled WGS sequence"/>
</dbReference>
<feature type="transmembrane region" description="Helical" evidence="10">
    <location>
        <begin position="118"/>
        <end position="138"/>
    </location>
</feature>
<dbReference type="SUPFAM" id="SSF51735">
    <property type="entry name" value="NAD(P)-binding Rossmann-fold domains"/>
    <property type="match status" value="1"/>
</dbReference>
<feature type="transmembrane region" description="Helical" evidence="10">
    <location>
        <begin position="219"/>
        <end position="235"/>
    </location>
</feature>
<reference evidence="14" key="1">
    <citation type="journal article" date="2019" name="Int. J. Syst. Evol. Microbiol.">
        <title>The Global Catalogue of Microorganisms (GCM) 10K type strain sequencing project: providing services to taxonomists for standard genome sequencing and annotation.</title>
        <authorList>
            <consortium name="The Broad Institute Genomics Platform"/>
            <consortium name="The Broad Institute Genome Sequencing Center for Infectious Disease"/>
            <person name="Wu L."/>
            <person name="Ma J."/>
        </authorList>
    </citation>
    <scope>NUCLEOTIDE SEQUENCE [LARGE SCALE GENOMIC DNA]</scope>
    <source>
        <strain evidence="14">CGMCC 1.12482</strain>
    </source>
</reference>
<evidence type="ECO:0000256" key="7">
    <source>
        <dbReference type="ARBA" id="ARBA00023065"/>
    </source>
</evidence>
<dbReference type="InterPro" id="IPR038770">
    <property type="entry name" value="Na+/solute_symporter_sf"/>
</dbReference>
<keyword evidence="4" id="KW-1003">Cell membrane</keyword>
<keyword evidence="2" id="KW-0813">Transport</keyword>
<dbReference type="InterPro" id="IPR036291">
    <property type="entry name" value="NAD(P)-bd_dom_sf"/>
</dbReference>
<feature type="transmembrane region" description="Helical" evidence="10">
    <location>
        <begin position="333"/>
        <end position="353"/>
    </location>
</feature>
<keyword evidence="8 10" id="KW-0472">Membrane</keyword>
<feature type="transmembrane region" description="Helical" evidence="10">
    <location>
        <begin position="31"/>
        <end position="48"/>
    </location>
</feature>
<feature type="transmembrane region" description="Helical" evidence="10">
    <location>
        <begin position="92"/>
        <end position="112"/>
    </location>
</feature>
<dbReference type="Pfam" id="PF00999">
    <property type="entry name" value="Na_H_Exchanger"/>
    <property type="match status" value="1"/>
</dbReference>
<keyword evidence="5 10" id="KW-0812">Transmembrane</keyword>
<feature type="transmembrane region" description="Helical" evidence="10">
    <location>
        <begin position="185"/>
        <end position="207"/>
    </location>
</feature>
<sequence length="619" mass="66884">MLLSASLSIAVIGLISFGCQWLAWRVKLPAILFLLAAGIVLGPFTSVIDPDQLFGDLLFPLISLSVAIILFEGSLTLNMSEIRSQKAVVQRLITLGAGITWLIVAIATHFLIGVGWELSILFGALAVVTGPTVIVPMLRTVRPNRNISNILRWEGILIDPIGALLVVVVYEFIVAQSQSAGVAHGLLAFLEIIAVGTILGIAGGWFLGFVLKRGWVPHYLQNLATLSVVFAAFSISDSLAHESGLLAVTLMGMWLANKKDLHINEILNFKENLSVVLISGLFILLAARLTLDDILALGWTPLLLLLVMQLIARPASIWISSIGSSLTWQEKSLLSWIAPRGIVAAAVSALFAIRLEEAGQVDAGILVPLTFSIIIGTVVLQSATSRGLARLLKVAEPAAAGFLVVGANPVARSIARALHKQGVRVVLTDTQWEHIRDARMEGLETFYGNAVSAYADQHLDLVGVGRLLALSPSLGINVVASMRYGSEFGAKKVYTLLSTTETDTAEKHKLGTEHRGHTLFDKGMSYSKLASLLSKGWEIRTTKLSEEFDFTNLAQLHEGKVVPLFAISPKGRLEVFVDEGTLDPKPGWQVLSLTPPKNEEAKKVAQTTMTDDSREKKIP</sequence>
<proteinExistence type="predicted"/>
<keyword evidence="3" id="KW-0050">Antiport</keyword>
<dbReference type="PANTHER" id="PTHR32507:SF0">
    <property type="entry name" value="NA(+)_H(+) ANTIPORTER 2-RELATED"/>
    <property type="match status" value="1"/>
</dbReference>
<comment type="subcellular location">
    <subcellularLocation>
        <location evidence="1">Cell membrane</location>
        <topology evidence="1">Multi-pass membrane protein</topology>
    </subcellularLocation>
</comment>
<protein>
    <submittedName>
        <fullName evidence="13">Sodium/hydrogen antiporter</fullName>
    </submittedName>
</protein>
<feature type="transmembrane region" description="Helical" evidence="10">
    <location>
        <begin position="269"/>
        <end position="288"/>
    </location>
</feature>
<dbReference type="InterPro" id="IPR006153">
    <property type="entry name" value="Cation/H_exchanger_TM"/>
</dbReference>
<dbReference type="Pfam" id="PF02254">
    <property type="entry name" value="TrkA_N"/>
    <property type="match status" value="1"/>
</dbReference>
<accession>A0ABQ1PYZ8</accession>
<dbReference type="EMBL" id="BMFF01000005">
    <property type="protein sequence ID" value="GGD06587.1"/>
    <property type="molecule type" value="Genomic_DNA"/>
</dbReference>
<evidence type="ECO:0000256" key="1">
    <source>
        <dbReference type="ARBA" id="ARBA00004651"/>
    </source>
</evidence>
<evidence type="ECO:0000259" key="12">
    <source>
        <dbReference type="Pfam" id="PF02254"/>
    </source>
</evidence>
<evidence type="ECO:0000256" key="10">
    <source>
        <dbReference type="SAM" id="Phobius"/>
    </source>
</evidence>
<evidence type="ECO:0000256" key="2">
    <source>
        <dbReference type="ARBA" id="ARBA00022448"/>
    </source>
</evidence>